<gene>
    <name evidence="14" type="ORF">Tasa_048_050</name>
</gene>
<name>A0A0D6MPW1_9PROT</name>
<keyword evidence="10 14" id="KW-0407">Ion channel</keyword>
<dbReference type="Proteomes" id="UP000032679">
    <property type="component" value="Unassembled WGS sequence"/>
</dbReference>
<organism evidence="14 15">
    <name type="scientific">Tanticharoenia sakaeratensis NBRC 103193</name>
    <dbReference type="NCBI Taxonomy" id="1231623"/>
    <lineage>
        <taxon>Bacteria</taxon>
        <taxon>Pseudomonadati</taxon>
        <taxon>Pseudomonadota</taxon>
        <taxon>Alphaproteobacteria</taxon>
        <taxon>Acetobacterales</taxon>
        <taxon>Acetobacteraceae</taxon>
        <taxon>Tanticharoenia</taxon>
    </lineage>
</organism>
<dbReference type="GO" id="GO:0005242">
    <property type="term" value="F:inward rectifier potassium channel activity"/>
    <property type="evidence" value="ECO:0007669"/>
    <property type="project" value="InterPro"/>
</dbReference>
<keyword evidence="8" id="KW-0406">Ion transport</keyword>
<evidence type="ECO:0000256" key="7">
    <source>
        <dbReference type="ARBA" id="ARBA00022989"/>
    </source>
</evidence>
<dbReference type="GO" id="GO:0034702">
    <property type="term" value="C:monoatomic ion channel complex"/>
    <property type="evidence" value="ECO:0007669"/>
    <property type="project" value="UniProtKB-KW"/>
</dbReference>
<evidence type="ECO:0000313" key="14">
    <source>
        <dbReference type="EMBL" id="GAN55425.1"/>
    </source>
</evidence>
<keyword evidence="15" id="KW-1185">Reference proteome</keyword>
<dbReference type="PRINTS" id="PR01320">
    <property type="entry name" value="KIRCHANNEL"/>
</dbReference>
<keyword evidence="9 11" id="KW-0472">Membrane</keyword>
<keyword evidence="6" id="KW-0630">Potassium</keyword>
<reference evidence="14 15" key="1">
    <citation type="submission" date="2012-10" db="EMBL/GenBank/DDBJ databases">
        <title>Genome sequencing of Tanticharoenia sakaeratensis NBRC 103193.</title>
        <authorList>
            <person name="Azuma Y."/>
            <person name="Hadano H."/>
            <person name="Hirakawa H."/>
            <person name="Matsushita K."/>
        </authorList>
    </citation>
    <scope>NUCLEOTIDE SEQUENCE [LARGE SCALE GENOMIC DNA]</scope>
    <source>
        <strain evidence="14 15">NBRC 103193</strain>
    </source>
</reference>
<evidence type="ECO:0000313" key="15">
    <source>
        <dbReference type="Proteomes" id="UP000032679"/>
    </source>
</evidence>
<dbReference type="GO" id="GO:0034765">
    <property type="term" value="P:regulation of monoatomic ion transmembrane transport"/>
    <property type="evidence" value="ECO:0007669"/>
    <property type="project" value="TreeGrafter"/>
</dbReference>
<evidence type="ECO:0000256" key="9">
    <source>
        <dbReference type="ARBA" id="ARBA00023136"/>
    </source>
</evidence>
<dbReference type="InterPro" id="IPR016449">
    <property type="entry name" value="K_chnl_inward-rec_Kir"/>
</dbReference>
<dbReference type="GO" id="GO:0005886">
    <property type="term" value="C:plasma membrane"/>
    <property type="evidence" value="ECO:0007669"/>
    <property type="project" value="TreeGrafter"/>
</dbReference>
<evidence type="ECO:0000256" key="6">
    <source>
        <dbReference type="ARBA" id="ARBA00022958"/>
    </source>
</evidence>
<evidence type="ECO:0000256" key="5">
    <source>
        <dbReference type="ARBA" id="ARBA00022882"/>
    </source>
</evidence>
<feature type="domain" description="Potassium channel" evidence="12">
    <location>
        <begin position="71"/>
        <end position="145"/>
    </location>
</feature>
<evidence type="ECO:0000256" key="4">
    <source>
        <dbReference type="ARBA" id="ARBA00022692"/>
    </source>
</evidence>
<keyword evidence="2" id="KW-0813">Transport</keyword>
<dbReference type="InterPro" id="IPR041647">
    <property type="entry name" value="IRK_C"/>
</dbReference>
<protein>
    <submittedName>
        <fullName evidence="14">ATP-sensitive potassium channel protein</fullName>
    </submittedName>
</protein>
<dbReference type="Pfam" id="PF17655">
    <property type="entry name" value="IRK_C"/>
    <property type="match status" value="1"/>
</dbReference>
<proteinExistence type="predicted"/>
<dbReference type="SUPFAM" id="SSF81296">
    <property type="entry name" value="E set domains"/>
    <property type="match status" value="1"/>
</dbReference>
<evidence type="ECO:0000256" key="2">
    <source>
        <dbReference type="ARBA" id="ARBA00022448"/>
    </source>
</evidence>
<evidence type="ECO:0000256" key="10">
    <source>
        <dbReference type="ARBA" id="ARBA00023303"/>
    </source>
</evidence>
<dbReference type="AlphaFoldDB" id="A0A0D6MPW1"/>
<dbReference type="Pfam" id="PF07885">
    <property type="entry name" value="Ion_trans_2"/>
    <property type="match status" value="1"/>
</dbReference>
<dbReference type="InterPro" id="IPR014756">
    <property type="entry name" value="Ig_E-set"/>
</dbReference>
<dbReference type="InterPro" id="IPR013518">
    <property type="entry name" value="K_chnl_inward-rec_Kir_cyto"/>
</dbReference>
<dbReference type="EMBL" id="BALE01000048">
    <property type="protein sequence ID" value="GAN55425.1"/>
    <property type="molecule type" value="Genomic_DNA"/>
</dbReference>
<keyword evidence="5" id="KW-0851">Voltage-gated channel</keyword>
<evidence type="ECO:0000256" key="1">
    <source>
        <dbReference type="ARBA" id="ARBA00004141"/>
    </source>
</evidence>
<dbReference type="Gene3D" id="1.10.287.70">
    <property type="match status" value="1"/>
</dbReference>
<dbReference type="GO" id="GO:1990573">
    <property type="term" value="P:potassium ion import across plasma membrane"/>
    <property type="evidence" value="ECO:0007669"/>
    <property type="project" value="TreeGrafter"/>
</dbReference>
<evidence type="ECO:0000256" key="11">
    <source>
        <dbReference type="SAM" id="Phobius"/>
    </source>
</evidence>
<keyword evidence="3" id="KW-0633">Potassium transport</keyword>
<feature type="transmembrane region" description="Helical" evidence="11">
    <location>
        <begin position="121"/>
        <end position="146"/>
    </location>
</feature>
<dbReference type="PANTHER" id="PTHR11767:SF102">
    <property type="entry name" value="INWARDLY RECTIFYING POTASSIUM CHANNEL 1, ISOFORM F"/>
    <property type="match status" value="1"/>
</dbReference>
<comment type="caution">
    <text evidence="14">The sequence shown here is derived from an EMBL/GenBank/DDBJ whole genome shotgun (WGS) entry which is preliminary data.</text>
</comment>
<dbReference type="STRING" id="1231623.Tasa_048_050"/>
<evidence type="ECO:0000256" key="3">
    <source>
        <dbReference type="ARBA" id="ARBA00022538"/>
    </source>
</evidence>
<evidence type="ECO:0000256" key="8">
    <source>
        <dbReference type="ARBA" id="ARBA00023065"/>
    </source>
</evidence>
<keyword evidence="4 11" id="KW-0812">Transmembrane</keyword>
<sequence>MRKNRQFAWRKRGTRTMPGAVDRVRAHVLEENGRDDVVRVGLNHGVFTDLYHTALTASWWRFFWGSLLLYIVVNLFFGELYFRMPGGIANTRPGMFSDCFFFSVQTLSTVGYGLMAPVGPVANTIVSVEVLVGMMFNALGTGLVFARFSRPRARILFSRRAVLGREEGVPILEVRIANCRRSLILAMDIEVTLALLARDEAGRLMRQFIPLKLVQSHAPILRFVFHAAHVIDENSPLHGRALTQLEEGDAEIIVTVAGTDEITAQGVFARTAYSFEHIAHHHRFAGMVSHREDGHVVVDYARFHDVEPLESIV</sequence>
<evidence type="ECO:0000259" key="13">
    <source>
        <dbReference type="Pfam" id="PF17655"/>
    </source>
</evidence>
<feature type="domain" description="Inward rectifier potassium channel C-terminal" evidence="13">
    <location>
        <begin position="155"/>
        <end position="308"/>
    </location>
</feature>
<comment type="subcellular location">
    <subcellularLocation>
        <location evidence="1">Membrane</location>
        <topology evidence="1">Multi-pass membrane protein</topology>
    </subcellularLocation>
</comment>
<dbReference type="SUPFAM" id="SSF81324">
    <property type="entry name" value="Voltage-gated potassium channels"/>
    <property type="match status" value="1"/>
</dbReference>
<keyword evidence="7 11" id="KW-1133">Transmembrane helix</keyword>
<dbReference type="InterPro" id="IPR013099">
    <property type="entry name" value="K_chnl_dom"/>
</dbReference>
<dbReference type="Gene3D" id="2.60.40.1400">
    <property type="entry name" value="G protein-activated inward rectifier potassium channel 1"/>
    <property type="match status" value="1"/>
</dbReference>
<dbReference type="PANTHER" id="PTHR11767">
    <property type="entry name" value="INWARD RECTIFIER POTASSIUM CHANNEL"/>
    <property type="match status" value="1"/>
</dbReference>
<feature type="transmembrane region" description="Helical" evidence="11">
    <location>
        <begin position="62"/>
        <end position="82"/>
    </location>
</feature>
<accession>A0A0D6MPW1</accession>
<evidence type="ECO:0000259" key="12">
    <source>
        <dbReference type="Pfam" id="PF07885"/>
    </source>
</evidence>